<protein>
    <recommendedName>
        <fullName evidence="4">PAS domain-containing protein</fullName>
    </recommendedName>
</protein>
<accession>A0A2J7ZIT1</accession>
<feature type="non-terminal residue" evidence="2">
    <location>
        <position position="695"/>
    </location>
</feature>
<feature type="region of interest" description="Disordered" evidence="1">
    <location>
        <begin position="340"/>
        <end position="366"/>
    </location>
</feature>
<sequence>MKEWKKGRKLQLYTEMSNRVENKMRAAASSSGGALSNGAGAMQVHSAEALLALFNCLQHAVTLVDRDGRVILANTASGEMWGARVEAGSEERLLPLLFSHDPAALTEAMAALDQGSTWRGLLPVPLGRPPAADASLQPTASGYLPPPRLPAGTAAPALRATLSAQQVSFLPADTGPSPQHSKDPHICPGGGGSSGARPVAHGPMEPPTSFEAQPPAPTPATPTDVSPGSTAGPVEYVGPGVQALHGPDATAGSTGRRPASAAAARRNCSLDLAEGPAARGQEPGGQAASDPRPSAGSSSLQQRRRVLRRRHSQIALGHGTNSTQTGHSAAGVLEELAAVPPRPAPPKEAPPAGTGASATTRPAVAGVTARAPVRRAISVIALGEVPALAAPLTVRQQLVAGLQLSAWGPALMRGHQPPRAHPQPGRQPHHSRQQPQDPLGHSQPPGLSASAVAAAAAAAEGSALMAQRSASSWSDQYAWRNPSDPRRGYASANIIFAAAAAARAAAADIVTAAAEEDVGAETFMGLSTDLVAGAQLVPHIYSSASSGASVRGLGAALADGPLSAGHQSQPHRSRSFDHVGTVALERAAGLLAVAGGSVGASGGTGGSAALSSGWAGSGAMGRLLSITLQSITRGAAPMAGGAGRQRNASFHLSDLDRIHERQNPLHQHHQHRQDSQHREDRHQQQLPNGHASGTN</sequence>
<feature type="compositionally biased region" description="Pro residues" evidence="1">
    <location>
        <begin position="340"/>
        <end position="349"/>
    </location>
</feature>
<dbReference type="AlphaFoldDB" id="A0A2J7ZIT1"/>
<proteinExistence type="predicted"/>
<reference evidence="2 3" key="1">
    <citation type="journal article" date="2017" name="Mol. Biol. Evol.">
        <title>The 4-celled Tetrabaena socialis nuclear genome reveals the essential components for genetic control of cell number at the origin of multicellularity in the volvocine lineage.</title>
        <authorList>
            <person name="Featherston J."/>
            <person name="Arakaki Y."/>
            <person name="Hanschen E.R."/>
            <person name="Ferris P.J."/>
            <person name="Michod R.E."/>
            <person name="Olson B.J.S.C."/>
            <person name="Nozaki H."/>
            <person name="Durand P.M."/>
        </authorList>
    </citation>
    <scope>NUCLEOTIDE SEQUENCE [LARGE SCALE GENOMIC DNA]</scope>
    <source>
        <strain evidence="2 3">NIES-571</strain>
    </source>
</reference>
<name>A0A2J7ZIT1_9CHLO</name>
<gene>
    <name evidence="2" type="ORF">TSOC_014033</name>
</gene>
<evidence type="ECO:0008006" key="4">
    <source>
        <dbReference type="Google" id="ProtNLM"/>
    </source>
</evidence>
<feature type="compositionally biased region" description="Basic and acidic residues" evidence="1">
    <location>
        <begin position="672"/>
        <end position="683"/>
    </location>
</feature>
<dbReference type="Gene3D" id="3.30.450.20">
    <property type="entry name" value="PAS domain"/>
    <property type="match status" value="1"/>
</dbReference>
<comment type="caution">
    <text evidence="2">The sequence shown here is derived from an EMBL/GenBank/DDBJ whole genome shotgun (WGS) entry which is preliminary data.</text>
</comment>
<evidence type="ECO:0000256" key="1">
    <source>
        <dbReference type="SAM" id="MobiDB-lite"/>
    </source>
</evidence>
<organism evidence="2 3">
    <name type="scientific">Tetrabaena socialis</name>
    <dbReference type="NCBI Taxonomy" id="47790"/>
    <lineage>
        <taxon>Eukaryota</taxon>
        <taxon>Viridiplantae</taxon>
        <taxon>Chlorophyta</taxon>
        <taxon>core chlorophytes</taxon>
        <taxon>Chlorophyceae</taxon>
        <taxon>CS clade</taxon>
        <taxon>Chlamydomonadales</taxon>
        <taxon>Tetrabaenaceae</taxon>
        <taxon>Tetrabaena</taxon>
    </lineage>
</organism>
<feature type="region of interest" description="Disordered" evidence="1">
    <location>
        <begin position="129"/>
        <end position="152"/>
    </location>
</feature>
<feature type="compositionally biased region" description="Low complexity" evidence="1">
    <location>
        <begin position="350"/>
        <end position="363"/>
    </location>
</feature>
<keyword evidence="3" id="KW-1185">Reference proteome</keyword>
<feature type="region of interest" description="Disordered" evidence="1">
    <location>
        <begin position="170"/>
        <end position="307"/>
    </location>
</feature>
<feature type="region of interest" description="Disordered" evidence="1">
    <location>
        <begin position="663"/>
        <end position="695"/>
    </location>
</feature>
<dbReference type="SUPFAM" id="SSF55785">
    <property type="entry name" value="PYP-like sensor domain (PAS domain)"/>
    <property type="match status" value="1"/>
</dbReference>
<feature type="region of interest" description="Disordered" evidence="1">
    <location>
        <begin position="410"/>
        <end position="450"/>
    </location>
</feature>
<dbReference type="Proteomes" id="UP000236333">
    <property type="component" value="Unassembled WGS sequence"/>
</dbReference>
<feature type="compositionally biased region" description="Low complexity" evidence="1">
    <location>
        <begin position="251"/>
        <end position="266"/>
    </location>
</feature>
<evidence type="ECO:0000313" key="3">
    <source>
        <dbReference type="Proteomes" id="UP000236333"/>
    </source>
</evidence>
<dbReference type="EMBL" id="PGGS01001655">
    <property type="protein sequence ID" value="PNH00160.1"/>
    <property type="molecule type" value="Genomic_DNA"/>
</dbReference>
<dbReference type="InterPro" id="IPR035965">
    <property type="entry name" value="PAS-like_dom_sf"/>
</dbReference>
<evidence type="ECO:0000313" key="2">
    <source>
        <dbReference type="EMBL" id="PNH00160.1"/>
    </source>
</evidence>